<reference evidence="11" key="1">
    <citation type="submission" date="2020-09" db="EMBL/GenBank/DDBJ databases">
        <title>Streptomyces canutascabiei sp. nov., which causes potato common scab and is distributed across the world.</title>
        <authorList>
            <person name="Nguyen H.P."/>
            <person name="Weisberg A.J."/>
            <person name="Chang J.H."/>
            <person name="Clarke C.R."/>
        </authorList>
    </citation>
    <scope>NUCLEOTIDE SEQUENCE</scope>
    <source>
        <strain evidence="11">ID-01-6.2a</strain>
    </source>
</reference>
<dbReference type="PANTHER" id="PTHR42718:SF46">
    <property type="entry name" value="BLR6921 PROTEIN"/>
    <property type="match status" value="1"/>
</dbReference>
<evidence type="ECO:0000256" key="1">
    <source>
        <dbReference type="ARBA" id="ARBA00004651"/>
    </source>
</evidence>
<feature type="transmembrane region" description="Helical" evidence="9">
    <location>
        <begin position="375"/>
        <end position="393"/>
    </location>
</feature>
<feature type="transmembrane region" description="Helical" evidence="9">
    <location>
        <begin position="339"/>
        <end position="363"/>
    </location>
</feature>
<keyword evidence="3" id="KW-1003">Cell membrane</keyword>
<comment type="caution">
    <text evidence="11">The sequence shown here is derived from an EMBL/GenBank/DDBJ whole genome shotgun (WGS) entry which is preliminary data.</text>
</comment>
<dbReference type="PROSITE" id="PS50850">
    <property type="entry name" value="MFS"/>
    <property type="match status" value="1"/>
</dbReference>
<feature type="transmembrane region" description="Helical" evidence="9">
    <location>
        <begin position="152"/>
        <end position="171"/>
    </location>
</feature>
<dbReference type="GO" id="GO:0005886">
    <property type="term" value="C:plasma membrane"/>
    <property type="evidence" value="ECO:0007669"/>
    <property type="project" value="UniProtKB-SubCell"/>
</dbReference>
<feature type="region of interest" description="Disordered" evidence="8">
    <location>
        <begin position="1"/>
        <end position="44"/>
    </location>
</feature>
<keyword evidence="6 9" id="KW-0472">Membrane</keyword>
<keyword evidence="7" id="KW-0046">Antibiotic resistance</keyword>
<evidence type="ECO:0000256" key="3">
    <source>
        <dbReference type="ARBA" id="ARBA00022475"/>
    </source>
</evidence>
<evidence type="ECO:0000259" key="10">
    <source>
        <dbReference type="PROSITE" id="PS50850"/>
    </source>
</evidence>
<feature type="transmembrane region" description="Helical" evidence="9">
    <location>
        <begin position="399"/>
        <end position="418"/>
    </location>
</feature>
<dbReference type="PANTHER" id="PTHR42718">
    <property type="entry name" value="MAJOR FACILITATOR SUPERFAMILY MULTIDRUG TRANSPORTER MFSC"/>
    <property type="match status" value="1"/>
</dbReference>
<organism evidence="11 12">
    <name type="scientific">Streptomyces caniscabiei</name>
    <dbReference type="NCBI Taxonomy" id="2746961"/>
    <lineage>
        <taxon>Bacteria</taxon>
        <taxon>Bacillati</taxon>
        <taxon>Actinomycetota</taxon>
        <taxon>Actinomycetes</taxon>
        <taxon>Kitasatosporales</taxon>
        <taxon>Streptomycetaceae</taxon>
        <taxon>Streptomyces</taxon>
    </lineage>
</organism>
<dbReference type="RefSeq" id="WP_192365501.1">
    <property type="nucleotide sequence ID" value="NZ_JACYXT010000025.1"/>
</dbReference>
<evidence type="ECO:0000313" key="12">
    <source>
        <dbReference type="Proteomes" id="UP000661025"/>
    </source>
</evidence>
<dbReference type="GO" id="GO:0022857">
    <property type="term" value="F:transmembrane transporter activity"/>
    <property type="evidence" value="ECO:0007669"/>
    <property type="project" value="InterPro"/>
</dbReference>
<evidence type="ECO:0000256" key="9">
    <source>
        <dbReference type="SAM" id="Phobius"/>
    </source>
</evidence>
<keyword evidence="4 9" id="KW-0812">Transmembrane</keyword>
<evidence type="ECO:0000256" key="6">
    <source>
        <dbReference type="ARBA" id="ARBA00023136"/>
    </source>
</evidence>
<evidence type="ECO:0000313" key="11">
    <source>
        <dbReference type="EMBL" id="MBD9729315.1"/>
    </source>
</evidence>
<feature type="transmembrane region" description="Helical" evidence="9">
    <location>
        <begin position="205"/>
        <end position="228"/>
    </location>
</feature>
<dbReference type="InterPro" id="IPR005829">
    <property type="entry name" value="Sugar_transporter_CS"/>
</dbReference>
<dbReference type="EMBL" id="JACYXT010000025">
    <property type="protein sequence ID" value="MBD9729315.1"/>
    <property type="molecule type" value="Genomic_DNA"/>
</dbReference>
<dbReference type="CDD" id="cd17321">
    <property type="entry name" value="MFS_MMR_MDR_like"/>
    <property type="match status" value="1"/>
</dbReference>
<dbReference type="InterPro" id="IPR011701">
    <property type="entry name" value="MFS"/>
</dbReference>
<feature type="transmembrane region" description="Helical" evidence="9">
    <location>
        <begin position="240"/>
        <end position="260"/>
    </location>
</feature>
<keyword evidence="2" id="KW-0813">Transport</keyword>
<dbReference type="SUPFAM" id="SSF103473">
    <property type="entry name" value="MFS general substrate transporter"/>
    <property type="match status" value="2"/>
</dbReference>
<evidence type="ECO:0000256" key="5">
    <source>
        <dbReference type="ARBA" id="ARBA00022989"/>
    </source>
</evidence>
<sequence>MTTRPPARPDTVSVFRPSGAQPAGTGTRPAGTPPRAAGPDPRAAGPDPLRWWALTVIALAQLTVLLDGTIVNIALPSAQADLGMGDGSRQWVITAYSLALGGLLLLGGRVVDLVGRKRAFVVGLLGFSVASAVGGAATTPVMLFAARAGQGAFAALLMPTALSLVVTMFTDPRERGRAFGVFGTISGVGSAAGLILGGLLTEYLGWRWCMYVNVPIALVAIGGGLRVLREDERSAGGARLDVVGALWGCGGVAAAVYGFSTAEARGWADAVVLGALAAAAVLLVVFAVRQGRVRDPLLPLRVVRERMRAGALGIAALGQIGTFAVLLFVTYYLQVGLGYSAVAAGVAFLPLTVGMTCGVTLAARLAPRLSAGPALVMPALLVAAAGALLLTRVGTDSSYATLVLPALVLCGLGLGGAAMTAMTVATAGVAPADSGAASAVFTTAQQVGGSVGTAVLNTVAASAAADRLAGAASEGARAEAVVHGFTVALWAVVGLLVAGAAAALFLTTRRGAGVARGRAGAR</sequence>
<evidence type="ECO:0000256" key="7">
    <source>
        <dbReference type="ARBA" id="ARBA00023251"/>
    </source>
</evidence>
<proteinExistence type="predicted"/>
<dbReference type="Gene3D" id="1.20.1720.10">
    <property type="entry name" value="Multidrug resistance protein D"/>
    <property type="match status" value="1"/>
</dbReference>
<evidence type="ECO:0000256" key="4">
    <source>
        <dbReference type="ARBA" id="ARBA00022692"/>
    </source>
</evidence>
<feature type="transmembrane region" description="Helical" evidence="9">
    <location>
        <begin position="120"/>
        <end position="146"/>
    </location>
</feature>
<feature type="domain" description="Major facilitator superfamily (MFS) profile" evidence="10">
    <location>
        <begin position="53"/>
        <end position="511"/>
    </location>
</feature>
<dbReference type="Pfam" id="PF07690">
    <property type="entry name" value="MFS_1"/>
    <property type="match status" value="1"/>
</dbReference>
<dbReference type="Gene3D" id="1.20.1250.20">
    <property type="entry name" value="MFS general substrate transporter like domains"/>
    <property type="match status" value="1"/>
</dbReference>
<feature type="transmembrane region" description="Helical" evidence="9">
    <location>
        <begin position="91"/>
        <end position="108"/>
    </location>
</feature>
<protein>
    <submittedName>
        <fullName evidence="11">MFS transporter</fullName>
    </submittedName>
</protein>
<feature type="transmembrane region" description="Helical" evidence="9">
    <location>
        <begin position="51"/>
        <end position="71"/>
    </location>
</feature>
<dbReference type="GO" id="GO:0046677">
    <property type="term" value="P:response to antibiotic"/>
    <property type="evidence" value="ECO:0007669"/>
    <property type="project" value="UniProtKB-KW"/>
</dbReference>
<feature type="transmembrane region" description="Helical" evidence="9">
    <location>
        <begin position="178"/>
        <end position="199"/>
    </location>
</feature>
<evidence type="ECO:0000256" key="2">
    <source>
        <dbReference type="ARBA" id="ARBA00022448"/>
    </source>
</evidence>
<name>A0A927QKJ3_9ACTN</name>
<evidence type="ECO:0000256" key="8">
    <source>
        <dbReference type="SAM" id="MobiDB-lite"/>
    </source>
</evidence>
<comment type="subcellular location">
    <subcellularLocation>
        <location evidence="1">Cell membrane</location>
        <topology evidence="1">Multi-pass membrane protein</topology>
    </subcellularLocation>
</comment>
<feature type="transmembrane region" description="Helical" evidence="9">
    <location>
        <begin position="266"/>
        <end position="288"/>
    </location>
</feature>
<dbReference type="InterPro" id="IPR020846">
    <property type="entry name" value="MFS_dom"/>
</dbReference>
<dbReference type="PROSITE" id="PS00216">
    <property type="entry name" value="SUGAR_TRANSPORT_1"/>
    <property type="match status" value="1"/>
</dbReference>
<feature type="transmembrane region" description="Helical" evidence="9">
    <location>
        <begin position="487"/>
        <end position="506"/>
    </location>
</feature>
<dbReference type="Proteomes" id="UP000661025">
    <property type="component" value="Unassembled WGS sequence"/>
</dbReference>
<gene>
    <name evidence="11" type="ORF">IHE70_40265</name>
</gene>
<dbReference type="InterPro" id="IPR036259">
    <property type="entry name" value="MFS_trans_sf"/>
</dbReference>
<dbReference type="AlphaFoldDB" id="A0A927QKJ3"/>
<keyword evidence="5 9" id="KW-1133">Transmembrane helix</keyword>
<accession>A0A927QKJ3</accession>
<feature type="transmembrane region" description="Helical" evidence="9">
    <location>
        <begin position="309"/>
        <end position="333"/>
    </location>
</feature>
<feature type="compositionally biased region" description="Low complexity" evidence="8">
    <location>
        <begin position="22"/>
        <end position="44"/>
    </location>
</feature>